<keyword evidence="5" id="KW-0998">Cell outer membrane</keyword>
<dbReference type="Proteomes" id="UP001163821">
    <property type="component" value="Unassembled WGS sequence"/>
</dbReference>
<dbReference type="Gene3D" id="1.25.40.390">
    <property type="match status" value="1"/>
</dbReference>
<dbReference type="PROSITE" id="PS51257">
    <property type="entry name" value="PROKAR_LIPOPROTEIN"/>
    <property type="match status" value="1"/>
</dbReference>
<evidence type="ECO:0000256" key="2">
    <source>
        <dbReference type="ARBA" id="ARBA00006275"/>
    </source>
</evidence>
<evidence type="ECO:0000259" key="7">
    <source>
        <dbReference type="Pfam" id="PF14322"/>
    </source>
</evidence>
<dbReference type="SUPFAM" id="SSF48452">
    <property type="entry name" value="TPR-like"/>
    <property type="match status" value="1"/>
</dbReference>
<evidence type="ECO:0000256" key="3">
    <source>
        <dbReference type="ARBA" id="ARBA00022729"/>
    </source>
</evidence>
<dbReference type="InterPro" id="IPR012944">
    <property type="entry name" value="SusD_RagB_dom"/>
</dbReference>
<protein>
    <submittedName>
        <fullName evidence="8">RagB/SusD family nutrient uptake outer membrane protein</fullName>
    </submittedName>
</protein>
<dbReference type="EMBL" id="JAPAAF010000031">
    <property type="protein sequence ID" value="MCW0484222.1"/>
    <property type="molecule type" value="Genomic_DNA"/>
</dbReference>
<keyword evidence="9" id="KW-1185">Reference proteome</keyword>
<feature type="domain" description="RagB/SusD" evidence="6">
    <location>
        <begin position="335"/>
        <end position="498"/>
    </location>
</feature>
<evidence type="ECO:0000313" key="9">
    <source>
        <dbReference type="Proteomes" id="UP001163821"/>
    </source>
</evidence>
<sequence>MKKIFILLSIIVFGLAACEDELNQVPISEMSADGFFQDEKGFEQAINGTYEALSTYPERQFHLSDVRSDNIYGVGSMGVRSHEPVNNFAFTLAVNEYMTEAWDNNFKGIMRANTVLENLSADLVPDEAMRNRLEGEAKFLRALFYFDLIRYFGPVPLVDRLVSPNEALEIPRSPVADIYTLIISDLQDAAQKLPSSYSGINIGRATSYAAKGLLARVHLTRSGPVLHPDGPCLGVNEYSQALSLLNEVIAGPYSMLTDYAATFDLFNENNSDIVFDIQFASGGLGVGASYPGELAGSAFWKAAGYPYAIGLETKDVSYDLINSYGENDSRLDFNVQIGYIDPTNGQYVEDPVCTKFSRIDPETWGADRFDFGINFPVLRFADVLLMKAECILQGASGTQTEVDKIVSDVRARGGLSAVSNVTMDDLLEERRKEFLGEGLRWHDLVRTGKVLDVMNAWIQVEDESGQMRSSIDYKHIIYPIPQSQIDVKKGLYEQNEGYE</sequence>
<organism evidence="8 9">
    <name type="scientific">Gaoshiqia sediminis</name>
    <dbReference type="NCBI Taxonomy" id="2986998"/>
    <lineage>
        <taxon>Bacteria</taxon>
        <taxon>Pseudomonadati</taxon>
        <taxon>Bacteroidota</taxon>
        <taxon>Bacteroidia</taxon>
        <taxon>Marinilabiliales</taxon>
        <taxon>Prolixibacteraceae</taxon>
        <taxon>Gaoshiqia</taxon>
    </lineage>
</organism>
<comment type="subcellular location">
    <subcellularLocation>
        <location evidence="1">Cell outer membrane</location>
    </subcellularLocation>
</comment>
<feature type="domain" description="SusD-like N-terminal" evidence="7">
    <location>
        <begin position="94"/>
        <end position="219"/>
    </location>
</feature>
<comment type="similarity">
    <text evidence="2">Belongs to the SusD family.</text>
</comment>
<dbReference type="Pfam" id="PF07980">
    <property type="entry name" value="SusD_RagB"/>
    <property type="match status" value="1"/>
</dbReference>
<gene>
    <name evidence="8" type="ORF">N2K84_15885</name>
</gene>
<dbReference type="InterPro" id="IPR011990">
    <property type="entry name" value="TPR-like_helical_dom_sf"/>
</dbReference>
<dbReference type="Pfam" id="PF14322">
    <property type="entry name" value="SusD-like_3"/>
    <property type="match status" value="1"/>
</dbReference>
<evidence type="ECO:0000259" key="6">
    <source>
        <dbReference type="Pfam" id="PF07980"/>
    </source>
</evidence>
<dbReference type="AlphaFoldDB" id="A0AA41YAA1"/>
<dbReference type="InterPro" id="IPR033985">
    <property type="entry name" value="SusD-like_N"/>
</dbReference>
<comment type="caution">
    <text evidence="8">The sequence shown here is derived from an EMBL/GenBank/DDBJ whole genome shotgun (WGS) entry which is preliminary data.</text>
</comment>
<keyword evidence="4" id="KW-0472">Membrane</keyword>
<keyword evidence="3" id="KW-0732">Signal</keyword>
<evidence type="ECO:0000256" key="4">
    <source>
        <dbReference type="ARBA" id="ARBA00023136"/>
    </source>
</evidence>
<dbReference type="GO" id="GO:0009279">
    <property type="term" value="C:cell outer membrane"/>
    <property type="evidence" value="ECO:0007669"/>
    <property type="project" value="UniProtKB-SubCell"/>
</dbReference>
<evidence type="ECO:0000256" key="5">
    <source>
        <dbReference type="ARBA" id="ARBA00023237"/>
    </source>
</evidence>
<evidence type="ECO:0000313" key="8">
    <source>
        <dbReference type="EMBL" id="MCW0484222.1"/>
    </source>
</evidence>
<proteinExistence type="inferred from homology"/>
<accession>A0AA41YAA1</accession>
<name>A0AA41YAA1_9BACT</name>
<dbReference type="RefSeq" id="WP_282592815.1">
    <property type="nucleotide sequence ID" value="NZ_JAPAAF010000031.1"/>
</dbReference>
<reference evidence="8" key="1">
    <citation type="submission" date="2022-10" db="EMBL/GenBank/DDBJ databases">
        <title>Gaoshiqiia sediminis gen. nov., sp. nov., isolated from coastal sediment.</title>
        <authorList>
            <person name="Yu W.X."/>
            <person name="Mu D.S."/>
            <person name="Du J.Z."/>
            <person name="Liang Y.Q."/>
        </authorList>
    </citation>
    <scope>NUCLEOTIDE SEQUENCE</scope>
    <source>
        <strain evidence="8">A06</strain>
    </source>
</reference>
<evidence type="ECO:0000256" key="1">
    <source>
        <dbReference type="ARBA" id="ARBA00004442"/>
    </source>
</evidence>
<dbReference type="CDD" id="cd08977">
    <property type="entry name" value="SusD"/>
    <property type="match status" value="1"/>
</dbReference>